<dbReference type="EMBL" id="BLLF01002876">
    <property type="protein sequence ID" value="GFH25652.1"/>
    <property type="molecule type" value="Genomic_DNA"/>
</dbReference>
<comment type="caution">
    <text evidence="1">The sequence shown here is derived from an EMBL/GenBank/DDBJ whole genome shotgun (WGS) entry which is preliminary data.</text>
</comment>
<organism evidence="1 2">
    <name type="scientific">Haematococcus lacustris</name>
    <name type="common">Green alga</name>
    <name type="synonym">Haematococcus pluvialis</name>
    <dbReference type="NCBI Taxonomy" id="44745"/>
    <lineage>
        <taxon>Eukaryota</taxon>
        <taxon>Viridiplantae</taxon>
        <taxon>Chlorophyta</taxon>
        <taxon>core chlorophytes</taxon>
        <taxon>Chlorophyceae</taxon>
        <taxon>CS clade</taxon>
        <taxon>Chlamydomonadales</taxon>
        <taxon>Haematococcaceae</taxon>
        <taxon>Haematococcus</taxon>
    </lineage>
</organism>
<feature type="non-terminal residue" evidence="1">
    <location>
        <position position="69"/>
    </location>
</feature>
<feature type="non-terminal residue" evidence="1">
    <location>
        <position position="1"/>
    </location>
</feature>
<keyword evidence="2" id="KW-1185">Reference proteome</keyword>
<gene>
    <name evidence="1" type="ORF">HaLaN_23650</name>
</gene>
<dbReference type="Pfam" id="PF18951">
    <property type="entry name" value="DUF5695"/>
    <property type="match status" value="1"/>
</dbReference>
<name>A0A6A0A4I4_HAELA</name>
<sequence>MWQFGKGYGRWGLMEQLALDQIIQERVAFWRSRTFPFASEMAWDNTGHEEIYSWLQALNDTQGMEATVQ</sequence>
<evidence type="ECO:0000313" key="1">
    <source>
        <dbReference type="EMBL" id="GFH25652.1"/>
    </source>
</evidence>
<dbReference type="AlphaFoldDB" id="A0A6A0A4I4"/>
<evidence type="ECO:0000313" key="2">
    <source>
        <dbReference type="Proteomes" id="UP000485058"/>
    </source>
</evidence>
<dbReference type="InterPro" id="IPR043750">
    <property type="entry name" value="DUF5695"/>
</dbReference>
<dbReference type="Proteomes" id="UP000485058">
    <property type="component" value="Unassembled WGS sequence"/>
</dbReference>
<reference evidence="1 2" key="1">
    <citation type="submission" date="2020-02" db="EMBL/GenBank/DDBJ databases">
        <title>Draft genome sequence of Haematococcus lacustris strain NIES-144.</title>
        <authorList>
            <person name="Morimoto D."/>
            <person name="Nakagawa S."/>
            <person name="Yoshida T."/>
            <person name="Sawayama S."/>
        </authorList>
    </citation>
    <scope>NUCLEOTIDE SEQUENCE [LARGE SCALE GENOMIC DNA]</scope>
    <source>
        <strain evidence="1 2">NIES-144</strain>
    </source>
</reference>
<accession>A0A6A0A4I4</accession>
<proteinExistence type="predicted"/>
<protein>
    <submittedName>
        <fullName evidence="1">Uncharacterized protein</fullName>
    </submittedName>
</protein>